<dbReference type="Proteomes" id="UP000825799">
    <property type="component" value="Chromosome"/>
</dbReference>
<evidence type="ECO:0000256" key="1">
    <source>
        <dbReference type="SAM" id="MobiDB-lite"/>
    </source>
</evidence>
<gene>
    <name evidence="2" type="ORF">K1X15_06855</name>
</gene>
<dbReference type="EMBL" id="CP080590">
    <property type="protein sequence ID" value="QYO78266.1"/>
    <property type="molecule type" value="Genomic_DNA"/>
</dbReference>
<sequence length="60" mass="6242">MPSKQSTPAPLETDPGEQQDDNIDDLGHRPDGAEQDQPTTPDDAEADGDPAGDKSRPGTG</sequence>
<organism evidence="2 3">
    <name type="scientific">Devosia salina</name>
    <dbReference type="NCBI Taxonomy" id="2860336"/>
    <lineage>
        <taxon>Bacteria</taxon>
        <taxon>Pseudomonadati</taxon>
        <taxon>Pseudomonadota</taxon>
        <taxon>Alphaproteobacteria</taxon>
        <taxon>Hyphomicrobiales</taxon>
        <taxon>Devosiaceae</taxon>
        <taxon>Devosia</taxon>
    </lineage>
</organism>
<feature type="compositionally biased region" description="Basic and acidic residues" evidence="1">
    <location>
        <begin position="51"/>
        <end position="60"/>
    </location>
</feature>
<dbReference type="RefSeq" id="WP_220306745.1">
    <property type="nucleotide sequence ID" value="NZ_CP080590.1"/>
</dbReference>
<evidence type="ECO:0000313" key="2">
    <source>
        <dbReference type="EMBL" id="QYO78266.1"/>
    </source>
</evidence>
<protein>
    <submittedName>
        <fullName evidence="2">Uncharacterized protein</fullName>
    </submittedName>
</protein>
<keyword evidence="3" id="KW-1185">Reference proteome</keyword>
<evidence type="ECO:0000313" key="3">
    <source>
        <dbReference type="Proteomes" id="UP000825799"/>
    </source>
</evidence>
<name>A0ABX8WHT3_9HYPH</name>
<proteinExistence type="predicted"/>
<feature type="compositionally biased region" description="Acidic residues" evidence="1">
    <location>
        <begin position="14"/>
        <end position="24"/>
    </location>
</feature>
<feature type="region of interest" description="Disordered" evidence="1">
    <location>
        <begin position="1"/>
        <end position="60"/>
    </location>
</feature>
<accession>A0ABX8WHT3</accession>
<reference evidence="2 3" key="1">
    <citation type="submission" date="2021-08" db="EMBL/GenBank/DDBJ databases">
        <title>Devosia salina sp. nov., isolated from the South China Sea sediment.</title>
        <authorList>
            <person name="Zhou Z."/>
        </authorList>
    </citation>
    <scope>NUCLEOTIDE SEQUENCE [LARGE SCALE GENOMIC DNA]</scope>
    <source>
        <strain evidence="2 3">SCS-3</strain>
    </source>
</reference>